<dbReference type="Proteomes" id="UP000824156">
    <property type="component" value="Unassembled WGS sequence"/>
</dbReference>
<feature type="domain" description="Alcohol dehydrogenase-like C-terminal" evidence="5">
    <location>
        <begin position="183"/>
        <end position="297"/>
    </location>
</feature>
<dbReference type="Gene3D" id="3.40.50.720">
    <property type="entry name" value="NAD(P)-binding Rossmann-like Domain"/>
    <property type="match status" value="1"/>
</dbReference>
<reference evidence="7" key="2">
    <citation type="submission" date="2021-04" db="EMBL/GenBank/DDBJ databases">
        <authorList>
            <person name="Gilroy R."/>
        </authorList>
    </citation>
    <scope>NUCLEOTIDE SEQUENCE</scope>
    <source>
        <strain evidence="7">1719</strain>
    </source>
</reference>
<dbReference type="InterPro" id="IPR013149">
    <property type="entry name" value="ADH-like_C"/>
</dbReference>
<gene>
    <name evidence="7" type="ORF">H9853_10985</name>
</gene>
<dbReference type="SUPFAM" id="SSF51735">
    <property type="entry name" value="NAD(P)-binding Rossmann-fold domains"/>
    <property type="match status" value="1"/>
</dbReference>
<accession>A0A9D2AZF1</accession>
<dbReference type="CDD" id="cd08261">
    <property type="entry name" value="Zn_ADH7"/>
    <property type="match status" value="1"/>
</dbReference>
<evidence type="ECO:0000313" key="8">
    <source>
        <dbReference type="Proteomes" id="UP000824156"/>
    </source>
</evidence>
<dbReference type="PANTHER" id="PTHR43401">
    <property type="entry name" value="L-THREONINE 3-DEHYDROGENASE"/>
    <property type="match status" value="1"/>
</dbReference>
<organism evidence="7 8">
    <name type="scientific">Candidatus Sphingobacterium stercoripullorum</name>
    <dbReference type="NCBI Taxonomy" id="2838759"/>
    <lineage>
        <taxon>Bacteria</taxon>
        <taxon>Pseudomonadati</taxon>
        <taxon>Bacteroidota</taxon>
        <taxon>Sphingobacteriia</taxon>
        <taxon>Sphingobacteriales</taxon>
        <taxon>Sphingobacteriaceae</taxon>
        <taxon>Sphingobacterium</taxon>
    </lineage>
</organism>
<reference evidence="7" key="1">
    <citation type="journal article" date="2021" name="PeerJ">
        <title>Extensive microbial diversity within the chicken gut microbiome revealed by metagenomics and culture.</title>
        <authorList>
            <person name="Gilroy R."/>
            <person name="Ravi A."/>
            <person name="Getino M."/>
            <person name="Pursley I."/>
            <person name="Horton D.L."/>
            <person name="Alikhan N.F."/>
            <person name="Baker D."/>
            <person name="Gharbi K."/>
            <person name="Hall N."/>
            <person name="Watson M."/>
            <person name="Adriaenssens E.M."/>
            <person name="Foster-Nyarko E."/>
            <person name="Jarju S."/>
            <person name="Secka A."/>
            <person name="Antonio M."/>
            <person name="Oren A."/>
            <person name="Chaudhuri R.R."/>
            <person name="La Ragione R."/>
            <person name="Hildebrand F."/>
            <person name="Pallen M.J."/>
        </authorList>
    </citation>
    <scope>NUCLEOTIDE SEQUENCE</scope>
    <source>
        <strain evidence="7">1719</strain>
    </source>
</reference>
<comment type="caution">
    <text evidence="7">The sequence shown here is derived from an EMBL/GenBank/DDBJ whole genome shotgun (WGS) entry which is preliminary data.</text>
</comment>
<dbReference type="GO" id="GO:0008270">
    <property type="term" value="F:zinc ion binding"/>
    <property type="evidence" value="ECO:0007669"/>
    <property type="project" value="InterPro"/>
</dbReference>
<dbReference type="SUPFAM" id="SSF50129">
    <property type="entry name" value="GroES-like"/>
    <property type="match status" value="1"/>
</dbReference>
<comment type="similarity">
    <text evidence="4">Belongs to the zinc-containing alcohol dehydrogenase family.</text>
</comment>
<feature type="domain" description="Alcohol dehydrogenase-like N-terminal" evidence="6">
    <location>
        <begin position="24"/>
        <end position="129"/>
    </location>
</feature>
<evidence type="ECO:0000313" key="7">
    <source>
        <dbReference type="EMBL" id="HIX55538.1"/>
    </source>
</evidence>
<evidence type="ECO:0000256" key="3">
    <source>
        <dbReference type="ARBA" id="ARBA00023002"/>
    </source>
</evidence>
<dbReference type="InterPro" id="IPR002328">
    <property type="entry name" value="ADH_Zn_CS"/>
</dbReference>
<protein>
    <submittedName>
        <fullName evidence="7">Zinc-binding alcohol dehydrogenase family protein</fullName>
    </submittedName>
</protein>
<keyword evidence="1 4" id="KW-0479">Metal-binding</keyword>
<keyword evidence="3" id="KW-0560">Oxidoreductase</keyword>
<evidence type="ECO:0000256" key="1">
    <source>
        <dbReference type="ARBA" id="ARBA00022723"/>
    </source>
</evidence>
<evidence type="ECO:0000256" key="2">
    <source>
        <dbReference type="ARBA" id="ARBA00022833"/>
    </source>
</evidence>
<proteinExistence type="inferred from homology"/>
<dbReference type="PANTHER" id="PTHR43401:SF3">
    <property type="entry name" value="L-GALACTONATE-5-DEHYDROGENASE"/>
    <property type="match status" value="1"/>
</dbReference>
<name>A0A9D2AZF1_9SPHI</name>
<evidence type="ECO:0000259" key="6">
    <source>
        <dbReference type="Pfam" id="PF08240"/>
    </source>
</evidence>
<dbReference type="Gene3D" id="3.90.180.10">
    <property type="entry name" value="Medium-chain alcohol dehydrogenases, catalytic domain"/>
    <property type="match status" value="1"/>
</dbReference>
<dbReference type="EMBL" id="DXEZ01000308">
    <property type="protein sequence ID" value="HIX55538.1"/>
    <property type="molecule type" value="Genomic_DNA"/>
</dbReference>
<dbReference type="Pfam" id="PF00107">
    <property type="entry name" value="ADH_zinc_N"/>
    <property type="match status" value="1"/>
</dbReference>
<dbReference type="InterPro" id="IPR036291">
    <property type="entry name" value="NAD(P)-bd_dom_sf"/>
</dbReference>
<dbReference type="InterPro" id="IPR011032">
    <property type="entry name" value="GroES-like_sf"/>
</dbReference>
<sequence length="336" mass="36905">MKALICNEPNNLEIIDLEKPTPSKSEVLIQVKRVGICGTDYNAVLGTQPFINYPLVLGHEVSGEVVAWGEEVKDLKEKDRVTLLPYVNCGSCHACDMGLYNCCENIQVLGVHADGGLSEYFKVDRKYLVVENALDFNQLAIVEPLAIAAHGINRSAVKKQDHVLIMGAGPIGLAVLGQISGKCKSVTVVDVSEERLEACKVFLEDVLLCNPQKVDVAEFVKNNTQGAMIDCVFDATGNLAALESGFHYLAHGSRYVLIGLQKQAISFSHPEFHKREGTLMSSRNATKSEFKDVIAFLLANPDFSKKYISNVIDMQAGEQCFERSNQVIKNIIKVSE</sequence>
<evidence type="ECO:0000256" key="4">
    <source>
        <dbReference type="RuleBase" id="RU361277"/>
    </source>
</evidence>
<dbReference type="InterPro" id="IPR050129">
    <property type="entry name" value="Zn_alcohol_dh"/>
</dbReference>
<comment type="cofactor">
    <cofactor evidence="4">
        <name>Zn(2+)</name>
        <dbReference type="ChEBI" id="CHEBI:29105"/>
    </cofactor>
</comment>
<dbReference type="Pfam" id="PF08240">
    <property type="entry name" value="ADH_N"/>
    <property type="match status" value="1"/>
</dbReference>
<dbReference type="PROSITE" id="PS00059">
    <property type="entry name" value="ADH_ZINC"/>
    <property type="match status" value="1"/>
</dbReference>
<dbReference type="GO" id="GO:0016491">
    <property type="term" value="F:oxidoreductase activity"/>
    <property type="evidence" value="ECO:0007669"/>
    <property type="project" value="UniProtKB-KW"/>
</dbReference>
<dbReference type="InterPro" id="IPR013154">
    <property type="entry name" value="ADH-like_N"/>
</dbReference>
<evidence type="ECO:0000259" key="5">
    <source>
        <dbReference type="Pfam" id="PF00107"/>
    </source>
</evidence>
<dbReference type="AlphaFoldDB" id="A0A9D2AZF1"/>
<keyword evidence="2 4" id="KW-0862">Zinc</keyword>